<gene>
    <name evidence="5" type="ORF">DWY25_07130</name>
</gene>
<reference evidence="5 6" key="1">
    <citation type="submission" date="2018-08" db="EMBL/GenBank/DDBJ databases">
        <title>A genome reference for cultivated species of the human gut microbiota.</title>
        <authorList>
            <person name="Zou Y."/>
            <person name="Xue W."/>
            <person name="Luo G."/>
        </authorList>
    </citation>
    <scope>NUCLEOTIDE SEQUENCE [LARGE SCALE GENOMIC DNA]</scope>
    <source>
        <strain evidence="5 6">AF24-29</strain>
    </source>
</reference>
<accession>A0A412G321</accession>
<keyword evidence="6" id="KW-1185">Reference proteome</keyword>
<dbReference type="Proteomes" id="UP000284178">
    <property type="component" value="Unassembled WGS sequence"/>
</dbReference>
<dbReference type="PROSITE" id="PS00653">
    <property type="entry name" value="GLYCOSYL_HYDROL_F1_2"/>
    <property type="match status" value="1"/>
</dbReference>
<evidence type="ECO:0000256" key="2">
    <source>
        <dbReference type="ARBA" id="ARBA00022801"/>
    </source>
</evidence>
<dbReference type="InterPro" id="IPR017853">
    <property type="entry name" value="GH"/>
</dbReference>
<organism evidence="5 6">
    <name type="scientific">Holdemania filiformis</name>
    <dbReference type="NCBI Taxonomy" id="61171"/>
    <lineage>
        <taxon>Bacteria</taxon>
        <taxon>Bacillati</taxon>
        <taxon>Bacillota</taxon>
        <taxon>Erysipelotrichia</taxon>
        <taxon>Erysipelotrichales</taxon>
        <taxon>Erysipelotrichaceae</taxon>
        <taxon>Holdemania</taxon>
    </lineage>
</organism>
<dbReference type="Gene3D" id="3.20.20.80">
    <property type="entry name" value="Glycosidases"/>
    <property type="match status" value="1"/>
</dbReference>
<dbReference type="RefSeq" id="WP_117894661.1">
    <property type="nucleotide sequence ID" value="NZ_CABJCV010000007.1"/>
</dbReference>
<dbReference type="GO" id="GO:0016052">
    <property type="term" value="P:carbohydrate catabolic process"/>
    <property type="evidence" value="ECO:0007669"/>
    <property type="project" value="TreeGrafter"/>
</dbReference>
<evidence type="ECO:0000256" key="4">
    <source>
        <dbReference type="RuleBase" id="RU003690"/>
    </source>
</evidence>
<evidence type="ECO:0000256" key="1">
    <source>
        <dbReference type="ARBA" id="ARBA00010838"/>
    </source>
</evidence>
<dbReference type="PRINTS" id="PR00131">
    <property type="entry name" value="GLHYDRLASE1"/>
</dbReference>
<sequence>MQKSEFLWGSATASYQCEGAWNLDGKGVGEWDVFSHESPLNINGATGDVSCDFYHHYQEDIQMLKAGGQNSYRFSLSWCRILPEGRGRVNEEGIAFYNRVIDCCLENGVVPNVTLFHYDLPQALAAQSGWANREIVEAFAEYAEVCFKAFGDRVKLWVTINEPKYYAYCSNIVGNYPPNHKLDFDRYFKTLYHEALASAKAVAVYRKLHQDGRIGIVHDSSNVEVAPQTKHPQRIRMIADLFYNKLILDCAIKGELPGALLPWLNENGIDTSYVRFEDSLTLAEGKVDFLGLNVYNRFYITDYSEGETEVFHNNRGAGSAAKEGIRIKNWYETTIDPSTKRNLWGREIYPRCMLNTLREIRERYGDIDIYITENGHGCYETPDENGVVQDDERIEMMQGYIDYMFRAMEEGCPVRGYYAWSTMDLYSWVNGYEKRYGLVRVDFEDNCRRIPKKSYGWYKQLIEDFQK</sequence>
<dbReference type="EMBL" id="QRUP01000007">
    <property type="protein sequence ID" value="RGR74854.1"/>
    <property type="molecule type" value="Genomic_DNA"/>
</dbReference>
<keyword evidence="3" id="KW-0326">Glycosidase</keyword>
<evidence type="ECO:0000256" key="3">
    <source>
        <dbReference type="ARBA" id="ARBA00023295"/>
    </source>
</evidence>
<dbReference type="AlphaFoldDB" id="A0A412G321"/>
<evidence type="ECO:0000313" key="5">
    <source>
        <dbReference type="EMBL" id="RGR74854.1"/>
    </source>
</evidence>
<evidence type="ECO:0000313" key="6">
    <source>
        <dbReference type="Proteomes" id="UP000284178"/>
    </source>
</evidence>
<dbReference type="SUPFAM" id="SSF51445">
    <property type="entry name" value="(Trans)glycosidases"/>
    <property type="match status" value="1"/>
</dbReference>
<dbReference type="InterPro" id="IPR001360">
    <property type="entry name" value="Glyco_hydro_1"/>
</dbReference>
<dbReference type="FunFam" id="3.20.20.80:FF:000004">
    <property type="entry name" value="Beta-glucosidase 6-phospho-beta-glucosidase"/>
    <property type="match status" value="1"/>
</dbReference>
<dbReference type="GO" id="GO:0008422">
    <property type="term" value="F:beta-glucosidase activity"/>
    <property type="evidence" value="ECO:0007669"/>
    <property type="project" value="TreeGrafter"/>
</dbReference>
<dbReference type="PANTHER" id="PTHR10353">
    <property type="entry name" value="GLYCOSYL HYDROLASE"/>
    <property type="match status" value="1"/>
</dbReference>
<dbReference type="PANTHER" id="PTHR10353:SF36">
    <property type="entry name" value="LP05116P"/>
    <property type="match status" value="1"/>
</dbReference>
<keyword evidence="2 5" id="KW-0378">Hydrolase</keyword>
<dbReference type="GO" id="GO:0005829">
    <property type="term" value="C:cytosol"/>
    <property type="evidence" value="ECO:0007669"/>
    <property type="project" value="TreeGrafter"/>
</dbReference>
<dbReference type="Pfam" id="PF00232">
    <property type="entry name" value="Glyco_hydro_1"/>
    <property type="match status" value="1"/>
</dbReference>
<protein>
    <submittedName>
        <fullName evidence="5">Glycoside hydrolase family 1 protein</fullName>
    </submittedName>
</protein>
<proteinExistence type="inferred from homology"/>
<dbReference type="GeneID" id="83015177"/>
<dbReference type="InterPro" id="IPR033132">
    <property type="entry name" value="GH_1_N_CS"/>
</dbReference>
<comment type="caution">
    <text evidence="5">The sequence shown here is derived from an EMBL/GenBank/DDBJ whole genome shotgun (WGS) entry which is preliminary data.</text>
</comment>
<name>A0A412G321_9FIRM</name>
<comment type="similarity">
    <text evidence="1 4">Belongs to the glycosyl hydrolase 1 family.</text>
</comment>